<dbReference type="AlphaFoldDB" id="A0AAU9MFC0"/>
<organism evidence="2 3">
    <name type="scientific">Lactuca virosa</name>
    <dbReference type="NCBI Taxonomy" id="75947"/>
    <lineage>
        <taxon>Eukaryota</taxon>
        <taxon>Viridiplantae</taxon>
        <taxon>Streptophyta</taxon>
        <taxon>Embryophyta</taxon>
        <taxon>Tracheophyta</taxon>
        <taxon>Spermatophyta</taxon>
        <taxon>Magnoliopsida</taxon>
        <taxon>eudicotyledons</taxon>
        <taxon>Gunneridae</taxon>
        <taxon>Pentapetalae</taxon>
        <taxon>asterids</taxon>
        <taxon>campanulids</taxon>
        <taxon>Asterales</taxon>
        <taxon>Asteraceae</taxon>
        <taxon>Cichorioideae</taxon>
        <taxon>Cichorieae</taxon>
        <taxon>Lactucinae</taxon>
        <taxon>Lactuca</taxon>
    </lineage>
</organism>
<comment type="caution">
    <text evidence="2">The sequence shown here is derived from an EMBL/GenBank/DDBJ whole genome shotgun (WGS) entry which is preliminary data.</text>
</comment>
<evidence type="ECO:0000313" key="3">
    <source>
        <dbReference type="Proteomes" id="UP001157418"/>
    </source>
</evidence>
<dbReference type="PANTHER" id="PTHR35726">
    <property type="entry name" value="GLUTAMIC ACID-RICH PROTEIN-LIKE"/>
    <property type="match status" value="1"/>
</dbReference>
<gene>
    <name evidence="2" type="ORF">LVIROSA_LOCUS11467</name>
</gene>
<feature type="region of interest" description="Disordered" evidence="1">
    <location>
        <begin position="85"/>
        <end position="110"/>
    </location>
</feature>
<sequence>MEWNQCLNGKNAMIDVTPFLLFESTGDSEEVKAGADEEAAMDESEGVLFRFDDGDDEDDDAQSCSYDHSSYINTSYANTHHDQTQGFIHDDFDEDDDDDTNNWGESNMMDLSMQQNGSSKFCVDSSNQREIDRKFWETCLAT</sequence>
<evidence type="ECO:0000313" key="2">
    <source>
        <dbReference type="EMBL" id="CAH1424246.1"/>
    </source>
</evidence>
<evidence type="ECO:0000256" key="1">
    <source>
        <dbReference type="SAM" id="MobiDB-lite"/>
    </source>
</evidence>
<keyword evidence="3" id="KW-1185">Reference proteome</keyword>
<feature type="compositionally biased region" description="Acidic residues" evidence="1">
    <location>
        <begin position="91"/>
        <end position="100"/>
    </location>
</feature>
<reference evidence="2 3" key="1">
    <citation type="submission" date="2022-01" db="EMBL/GenBank/DDBJ databases">
        <authorList>
            <person name="Xiong W."/>
            <person name="Schranz E."/>
        </authorList>
    </citation>
    <scope>NUCLEOTIDE SEQUENCE [LARGE SCALE GENOMIC DNA]</scope>
</reference>
<dbReference type="PANTHER" id="PTHR35726:SF4">
    <property type="entry name" value="GLUTAMIC ACID-RICH PROTEIN-LIKE"/>
    <property type="match status" value="1"/>
</dbReference>
<dbReference type="EMBL" id="CAKMRJ010001457">
    <property type="protein sequence ID" value="CAH1424246.1"/>
    <property type="molecule type" value="Genomic_DNA"/>
</dbReference>
<accession>A0AAU9MFC0</accession>
<name>A0AAU9MFC0_9ASTR</name>
<protein>
    <submittedName>
        <fullName evidence="2">Uncharacterized protein</fullName>
    </submittedName>
</protein>
<proteinExistence type="predicted"/>
<dbReference type="Proteomes" id="UP001157418">
    <property type="component" value="Unassembled WGS sequence"/>
</dbReference>